<protein>
    <submittedName>
        <fullName evidence="5">5'-nucleotidase</fullName>
    </submittedName>
</protein>
<dbReference type="EMBL" id="FOIA01000022">
    <property type="protein sequence ID" value="SET35901.1"/>
    <property type="molecule type" value="Genomic_DNA"/>
</dbReference>
<dbReference type="Proteomes" id="UP000199345">
    <property type="component" value="Unassembled WGS sequence"/>
</dbReference>
<dbReference type="GO" id="GO:0008253">
    <property type="term" value="F:5'-nucleotidase activity"/>
    <property type="evidence" value="ECO:0007669"/>
    <property type="project" value="TreeGrafter"/>
</dbReference>
<dbReference type="PANTHER" id="PTHR11575:SF24">
    <property type="entry name" value="5'-NUCLEOTIDASE"/>
    <property type="match status" value="1"/>
</dbReference>
<dbReference type="GO" id="GO:0030288">
    <property type="term" value="C:outer membrane-bounded periplasmic space"/>
    <property type="evidence" value="ECO:0007669"/>
    <property type="project" value="TreeGrafter"/>
</dbReference>
<dbReference type="Gene3D" id="3.60.21.10">
    <property type="match status" value="1"/>
</dbReference>
<organism evidence="5 6">
    <name type="scientific">Nitrosomonas marina</name>
    <dbReference type="NCBI Taxonomy" id="917"/>
    <lineage>
        <taxon>Bacteria</taxon>
        <taxon>Pseudomonadati</taxon>
        <taxon>Pseudomonadota</taxon>
        <taxon>Betaproteobacteria</taxon>
        <taxon>Nitrosomonadales</taxon>
        <taxon>Nitrosomonadaceae</taxon>
        <taxon>Nitrosomonas</taxon>
    </lineage>
</organism>
<dbReference type="InterPro" id="IPR008334">
    <property type="entry name" value="5'-Nucleotdase_C"/>
</dbReference>
<evidence type="ECO:0000259" key="4">
    <source>
        <dbReference type="Pfam" id="PF02872"/>
    </source>
</evidence>
<dbReference type="Gene3D" id="3.90.780.10">
    <property type="entry name" value="5'-Nucleotidase, C-terminal domain"/>
    <property type="match status" value="1"/>
</dbReference>
<dbReference type="SUPFAM" id="SSF56300">
    <property type="entry name" value="Metallo-dependent phosphatases"/>
    <property type="match status" value="1"/>
</dbReference>
<dbReference type="SUPFAM" id="SSF55816">
    <property type="entry name" value="5'-nucleotidase (syn. UDP-sugar hydrolase), C-terminal domain"/>
    <property type="match status" value="1"/>
</dbReference>
<evidence type="ECO:0000256" key="1">
    <source>
        <dbReference type="ARBA" id="ARBA00022729"/>
    </source>
</evidence>
<evidence type="ECO:0000313" key="6">
    <source>
        <dbReference type="Proteomes" id="UP000199345"/>
    </source>
</evidence>
<evidence type="ECO:0000313" key="5">
    <source>
        <dbReference type="EMBL" id="SET35901.1"/>
    </source>
</evidence>
<dbReference type="PANTHER" id="PTHR11575">
    <property type="entry name" value="5'-NUCLEOTIDASE-RELATED"/>
    <property type="match status" value="1"/>
</dbReference>
<name>A0A1I0DTX6_9PROT</name>
<accession>A0A1I0DTX6</accession>
<sequence length="502" mass="55105">MKKLTSVVLSVCVLVVTSACTTVSDHTTAADDRIHVTILHFNDIYEITPVSGGREGGIARVATLRQQLLVRNPNTITTLGGDLFSPSAIGTAEYQGDRLAGRQMIDVLNRFGLDYATFGNHEFDLKESQFRQRMREAKFTWVSSNVFDIGGRSHDGVLQNLVVPVNDPKSGEVFRIGLFGLTLSVNQADYVRYDDPSKVAGQQVAQLSGQTDFIIALTHQSIADDVALVQQNPQVGLVLGGHEHINYQRWRGSRFAPILKGDANVRSVYVVDLYFDPVTRQTEVKPAFVPIDERFDEDSTVKAVVDQWVGIAFDAFRQQGFEPEKVIANTTESLDGLESSVRSSQTNLTQLVAVGMLGAYPDAELSLYNSGAIRIDDNLPPGKITVYDVIRILPFGGQVQLAAIKGSLLIKTLDQGLANKNTGGFLQYANVQQQNGIWLVNGKPVDAAKTYRLAINDFLASGRERGLDFLKPDNPDFTIIQPGEGLAYDMRQLLIDVLADSK</sequence>
<feature type="signal peptide" evidence="2">
    <location>
        <begin position="1"/>
        <end position="21"/>
    </location>
</feature>
<dbReference type="InterPro" id="IPR036907">
    <property type="entry name" value="5'-Nucleotdase_C_sf"/>
</dbReference>
<dbReference type="InterPro" id="IPR029052">
    <property type="entry name" value="Metallo-depent_PP-like"/>
</dbReference>
<dbReference type="Pfam" id="PF00149">
    <property type="entry name" value="Metallophos"/>
    <property type="match status" value="1"/>
</dbReference>
<dbReference type="PROSITE" id="PS51257">
    <property type="entry name" value="PROKAR_LIPOPROTEIN"/>
    <property type="match status" value="1"/>
</dbReference>
<dbReference type="GO" id="GO:0000166">
    <property type="term" value="F:nucleotide binding"/>
    <property type="evidence" value="ECO:0007669"/>
    <property type="project" value="UniProtKB-KW"/>
</dbReference>
<feature type="domain" description="Calcineurin-like phosphoesterase" evidence="3">
    <location>
        <begin position="37"/>
        <end position="245"/>
    </location>
</feature>
<dbReference type="RefSeq" id="WP_256207563.1">
    <property type="nucleotide sequence ID" value="NZ_FOIA01000022.1"/>
</dbReference>
<keyword evidence="6" id="KW-1185">Reference proteome</keyword>
<reference evidence="6" key="1">
    <citation type="submission" date="2016-10" db="EMBL/GenBank/DDBJ databases">
        <authorList>
            <person name="Varghese N."/>
            <person name="Submissions S."/>
        </authorList>
    </citation>
    <scope>NUCLEOTIDE SEQUENCE [LARGE SCALE GENOMIC DNA]</scope>
    <source>
        <strain evidence="6">Nm71</strain>
    </source>
</reference>
<evidence type="ECO:0000259" key="3">
    <source>
        <dbReference type="Pfam" id="PF00149"/>
    </source>
</evidence>
<evidence type="ECO:0000256" key="2">
    <source>
        <dbReference type="RuleBase" id="RU362119"/>
    </source>
</evidence>
<gene>
    <name evidence="5" type="ORF">SAMN05216326_12257</name>
</gene>
<dbReference type="GO" id="GO:0008768">
    <property type="term" value="F:UDP-sugar diphosphatase activity"/>
    <property type="evidence" value="ECO:0007669"/>
    <property type="project" value="TreeGrafter"/>
</dbReference>
<feature type="chain" id="PRO_5011331014" evidence="2">
    <location>
        <begin position="22"/>
        <end position="502"/>
    </location>
</feature>
<dbReference type="GO" id="GO:0009166">
    <property type="term" value="P:nucleotide catabolic process"/>
    <property type="evidence" value="ECO:0007669"/>
    <property type="project" value="InterPro"/>
</dbReference>
<feature type="domain" description="5'-Nucleotidase C-terminal" evidence="4">
    <location>
        <begin position="326"/>
        <end position="464"/>
    </location>
</feature>
<dbReference type="InterPro" id="IPR006179">
    <property type="entry name" value="5_nucleotidase/apyrase"/>
</dbReference>
<keyword evidence="1 2" id="KW-0732">Signal</keyword>
<keyword evidence="2" id="KW-0378">Hydrolase</keyword>
<dbReference type="InterPro" id="IPR004843">
    <property type="entry name" value="Calcineurin-like_PHP"/>
</dbReference>
<comment type="similarity">
    <text evidence="2">Belongs to the 5'-nucleotidase family.</text>
</comment>
<proteinExistence type="inferred from homology"/>
<keyword evidence="2" id="KW-0547">Nucleotide-binding</keyword>
<dbReference type="PRINTS" id="PR01607">
    <property type="entry name" value="APYRASEFAMLY"/>
</dbReference>
<dbReference type="Pfam" id="PF02872">
    <property type="entry name" value="5_nucleotid_C"/>
    <property type="match status" value="1"/>
</dbReference>
<dbReference type="AlphaFoldDB" id="A0A1I0DTX6"/>